<feature type="transmembrane region" description="Helical" evidence="2">
    <location>
        <begin position="300"/>
        <end position="322"/>
    </location>
</feature>
<feature type="transmembrane region" description="Helical" evidence="2">
    <location>
        <begin position="343"/>
        <end position="360"/>
    </location>
</feature>
<feature type="transmembrane region" description="Helical" evidence="2">
    <location>
        <begin position="141"/>
        <end position="174"/>
    </location>
</feature>
<evidence type="ECO:0000313" key="3">
    <source>
        <dbReference type="EMBL" id="CAA9467630.1"/>
    </source>
</evidence>
<feature type="transmembrane region" description="Helical" evidence="2">
    <location>
        <begin position="180"/>
        <end position="201"/>
    </location>
</feature>
<dbReference type="GO" id="GO:0015128">
    <property type="term" value="F:gluconate transmembrane transporter activity"/>
    <property type="evidence" value="ECO:0007669"/>
    <property type="project" value="InterPro"/>
</dbReference>
<dbReference type="InterPro" id="IPR003474">
    <property type="entry name" value="Glcn_transporter"/>
</dbReference>
<feature type="transmembrane region" description="Helical" evidence="2">
    <location>
        <begin position="271"/>
        <end position="294"/>
    </location>
</feature>
<dbReference type="EMBL" id="CADCVI010000102">
    <property type="protein sequence ID" value="CAA9467630.1"/>
    <property type="molecule type" value="Genomic_DNA"/>
</dbReference>
<feature type="transmembrane region" description="Helical" evidence="2">
    <location>
        <begin position="61"/>
        <end position="85"/>
    </location>
</feature>
<gene>
    <name evidence="3" type="ORF">AVDCRST_MAG25-1707</name>
</gene>
<keyword evidence="2" id="KW-1133">Transmembrane helix</keyword>
<feature type="transmembrane region" description="Helical" evidence="2">
    <location>
        <begin position="380"/>
        <end position="412"/>
    </location>
</feature>
<organism evidence="3">
    <name type="scientific">uncultured Rubrobacteraceae bacterium</name>
    <dbReference type="NCBI Taxonomy" id="349277"/>
    <lineage>
        <taxon>Bacteria</taxon>
        <taxon>Bacillati</taxon>
        <taxon>Actinomycetota</taxon>
        <taxon>Rubrobacteria</taxon>
        <taxon>Rubrobacterales</taxon>
        <taxon>Rubrobacteraceae</taxon>
        <taxon>environmental samples</taxon>
    </lineage>
</organism>
<feature type="transmembrane region" description="Helical" evidence="2">
    <location>
        <begin position="5"/>
        <end position="23"/>
    </location>
</feature>
<keyword evidence="2" id="KW-0472">Membrane</keyword>
<name>A0A6J4RCT3_9ACTN</name>
<dbReference type="GO" id="GO:0005886">
    <property type="term" value="C:plasma membrane"/>
    <property type="evidence" value="ECO:0007669"/>
    <property type="project" value="TreeGrafter"/>
</dbReference>
<feature type="transmembrane region" description="Helical" evidence="2">
    <location>
        <begin position="105"/>
        <end position="129"/>
    </location>
</feature>
<proteinExistence type="predicted"/>
<feature type="region of interest" description="Disordered" evidence="1">
    <location>
        <begin position="231"/>
        <end position="260"/>
    </location>
</feature>
<feature type="transmembrane region" description="Helical" evidence="2">
    <location>
        <begin position="424"/>
        <end position="442"/>
    </location>
</feature>
<dbReference type="Pfam" id="PF02447">
    <property type="entry name" value="GntP_permease"/>
    <property type="match status" value="2"/>
</dbReference>
<protein>
    <submittedName>
        <fullName evidence="3">Sugar and carbohydrate transporters</fullName>
    </submittedName>
</protein>
<evidence type="ECO:0000256" key="1">
    <source>
        <dbReference type="SAM" id="MobiDB-lite"/>
    </source>
</evidence>
<feature type="transmembrane region" description="Helical" evidence="2">
    <location>
        <begin position="462"/>
        <end position="484"/>
    </location>
</feature>
<dbReference type="PANTHER" id="PTHR30354:SF11">
    <property type="entry name" value="PERMEASE"/>
    <property type="match status" value="1"/>
</dbReference>
<accession>A0A6J4RCT3</accession>
<dbReference type="AlphaFoldDB" id="A0A6J4RCT3"/>
<feature type="transmembrane region" description="Helical" evidence="2">
    <location>
        <begin position="29"/>
        <end position="49"/>
    </location>
</feature>
<reference evidence="3" key="1">
    <citation type="submission" date="2020-02" db="EMBL/GenBank/DDBJ databases">
        <authorList>
            <person name="Meier V. D."/>
        </authorList>
    </citation>
    <scope>NUCLEOTIDE SEQUENCE</scope>
    <source>
        <strain evidence="3">AVDCRST_MAG25</strain>
    </source>
</reference>
<sequence length="485" mass="49735">MSDTLIVLHTVIAILAIVLLIVVVKIDPVISLVIGTLYLGIAAGLGFGGTIETLVQGFADIMAEVGLLIGFGVLMGMLFTAMGALQKLVELLLRVLGPRKLPYAFSAALSTIFPSIYVDVQLVLASPLARSAAPQLGRNGLALMGGALTAGILVGYVFVVPGLAAVAIAGLLNVPLGTMLIYGALIGPLTAVLTVFLYSLLLRYGLWNNAKDEAHFEDMVLGSPDAVAEEAREEGTAVTTPEGDPSVAEDASKGTPAAAERQAAHHHAPPLYVSLSPIVVALLLIAFGAVAEAVGLEAPVIAFLGDPVFALFLGFLGAYLLAWRTLTKEHVEEAMHKGFNATGQILLITGIGGSLGAVIGETGLDGILGGLFSAEAGTPALVTIILAWFIAAVLHLAIGSISVAAITAAGILAPILGSIDVPTVVLGLAIGSGALFALQVNSNFFWMFESLVGLTTQGTLKALTLVTSMASVVSLLLILVLSLVV</sequence>
<keyword evidence="2" id="KW-0812">Transmembrane</keyword>
<evidence type="ECO:0000256" key="2">
    <source>
        <dbReference type="SAM" id="Phobius"/>
    </source>
</evidence>
<dbReference type="PANTHER" id="PTHR30354">
    <property type="entry name" value="GNT FAMILY GLUCONATE TRANSPORTER"/>
    <property type="match status" value="1"/>
</dbReference>